<evidence type="ECO:0000313" key="1">
    <source>
        <dbReference type="EMBL" id="KAK3214438.1"/>
    </source>
</evidence>
<evidence type="ECO:0000313" key="2">
    <source>
        <dbReference type="Proteomes" id="UP001280581"/>
    </source>
</evidence>
<keyword evidence="2" id="KW-1185">Reference proteome</keyword>
<organism evidence="1 2">
    <name type="scientific">Pseudopithomyces chartarum</name>
    <dbReference type="NCBI Taxonomy" id="1892770"/>
    <lineage>
        <taxon>Eukaryota</taxon>
        <taxon>Fungi</taxon>
        <taxon>Dikarya</taxon>
        <taxon>Ascomycota</taxon>
        <taxon>Pezizomycotina</taxon>
        <taxon>Dothideomycetes</taxon>
        <taxon>Pleosporomycetidae</taxon>
        <taxon>Pleosporales</taxon>
        <taxon>Massarineae</taxon>
        <taxon>Didymosphaeriaceae</taxon>
        <taxon>Pseudopithomyces</taxon>
    </lineage>
</organism>
<proteinExistence type="predicted"/>
<dbReference type="Proteomes" id="UP001280581">
    <property type="component" value="Unassembled WGS sequence"/>
</dbReference>
<sequence length="140" mass="15789">MGSCIESKALHADPITSFLMALIDELEAFAKTIQSELQLQADDSKAQWKKYADLLKQPKRPNETQDEQKARINVAAESTLLLLKTNNDKIKALRDRLVAKLNETDVDLLSEQLVYHPTIAQSLACFLKSTTPMFIFKNPN</sequence>
<accession>A0AAN6M2B2</accession>
<dbReference type="AlphaFoldDB" id="A0AAN6M2B2"/>
<name>A0AAN6M2B2_9PLEO</name>
<gene>
    <name evidence="1" type="ORF">GRF29_19g174606</name>
</gene>
<dbReference type="EMBL" id="WVTA01000003">
    <property type="protein sequence ID" value="KAK3214438.1"/>
    <property type="molecule type" value="Genomic_DNA"/>
</dbReference>
<protein>
    <submittedName>
        <fullName evidence="1">Uncharacterized protein</fullName>
    </submittedName>
</protein>
<reference evidence="1 2" key="1">
    <citation type="submission" date="2021-02" db="EMBL/GenBank/DDBJ databases">
        <title>Genome assembly of Pseudopithomyces chartarum.</title>
        <authorList>
            <person name="Jauregui R."/>
            <person name="Singh J."/>
            <person name="Voisey C."/>
        </authorList>
    </citation>
    <scope>NUCLEOTIDE SEQUENCE [LARGE SCALE GENOMIC DNA]</scope>
    <source>
        <strain evidence="1 2">AGR01</strain>
    </source>
</reference>
<comment type="caution">
    <text evidence="1">The sequence shown here is derived from an EMBL/GenBank/DDBJ whole genome shotgun (WGS) entry which is preliminary data.</text>
</comment>